<evidence type="ECO:0000256" key="3">
    <source>
        <dbReference type="ARBA" id="ARBA00022842"/>
    </source>
</evidence>
<dbReference type="InterPro" id="IPR051400">
    <property type="entry name" value="HAD-like_hydrolase"/>
</dbReference>
<dbReference type="EC" id="3.1.3.-" evidence="4"/>
<keyword evidence="2 4" id="KW-0378">Hydrolase</keyword>
<evidence type="ECO:0000313" key="4">
    <source>
        <dbReference type="EMBL" id="MDJ1132995.1"/>
    </source>
</evidence>
<reference evidence="4 5" key="1">
    <citation type="submission" date="2023-05" db="EMBL/GenBank/DDBJ databases">
        <title>Streptantibioticus silvisoli sp. nov., acidotolerant actinomycetes 1 from pine litter.</title>
        <authorList>
            <person name="Swiecimska M."/>
            <person name="Golinska P."/>
            <person name="Sangal V."/>
            <person name="Wachnowicz B."/>
            <person name="Goodfellow M."/>
        </authorList>
    </citation>
    <scope>NUCLEOTIDE SEQUENCE [LARGE SCALE GENOMIC DNA]</scope>
    <source>
        <strain evidence="4 5">DSM 42109</strain>
    </source>
</reference>
<keyword evidence="5" id="KW-1185">Reference proteome</keyword>
<evidence type="ECO:0000256" key="2">
    <source>
        <dbReference type="ARBA" id="ARBA00022801"/>
    </source>
</evidence>
<gene>
    <name evidence="4" type="ORF">NMN56_013700</name>
</gene>
<dbReference type="InterPro" id="IPR036412">
    <property type="entry name" value="HAD-like_sf"/>
</dbReference>
<evidence type="ECO:0000313" key="5">
    <source>
        <dbReference type="Proteomes" id="UP001214441"/>
    </source>
</evidence>
<dbReference type="Pfam" id="PF00702">
    <property type="entry name" value="Hydrolase"/>
    <property type="match status" value="1"/>
</dbReference>
<evidence type="ECO:0000256" key="1">
    <source>
        <dbReference type="ARBA" id="ARBA00001946"/>
    </source>
</evidence>
<organism evidence="4 5">
    <name type="scientific">Streptomyces iconiensis</name>
    <dbReference type="NCBI Taxonomy" id="1384038"/>
    <lineage>
        <taxon>Bacteria</taxon>
        <taxon>Bacillati</taxon>
        <taxon>Actinomycetota</taxon>
        <taxon>Actinomycetes</taxon>
        <taxon>Kitasatosporales</taxon>
        <taxon>Streptomycetaceae</taxon>
        <taxon>Streptomyces</taxon>
    </lineage>
</organism>
<dbReference type="PRINTS" id="PR00413">
    <property type="entry name" value="HADHALOGNASE"/>
</dbReference>
<protein>
    <submittedName>
        <fullName evidence="4">HAD family hydrolase</fullName>
        <ecNumber evidence="4">3.1.3.-</ecNumber>
    </submittedName>
</protein>
<dbReference type="Gene3D" id="1.20.120.1600">
    <property type="match status" value="1"/>
</dbReference>
<accession>A0ABT6ZV91</accession>
<dbReference type="SFLD" id="SFLDG01129">
    <property type="entry name" value="C1.5:_HAD__Beta-PGM__Phosphata"/>
    <property type="match status" value="1"/>
</dbReference>
<keyword evidence="3" id="KW-0460">Magnesium</keyword>
<name>A0ABT6ZV91_9ACTN</name>
<dbReference type="PANTHER" id="PTHR46470:SF4">
    <property type="entry name" value="5-AMINO-6-(5-PHOSPHO-D-RIBITYLAMINO)URACIL PHOSPHATASE YIGB"/>
    <property type="match status" value="1"/>
</dbReference>
<dbReference type="PANTHER" id="PTHR46470">
    <property type="entry name" value="N-ACYLNEURAMINATE-9-PHOSPHATASE"/>
    <property type="match status" value="1"/>
</dbReference>
<dbReference type="Gene3D" id="3.40.50.1000">
    <property type="entry name" value="HAD superfamily/HAD-like"/>
    <property type="match status" value="1"/>
</dbReference>
<dbReference type="Proteomes" id="UP001214441">
    <property type="component" value="Unassembled WGS sequence"/>
</dbReference>
<sequence length="248" mass="26762">MTVSCAAVLFDLDGTLIDHDAASDAAVVAALPQQRRLSHVGAEEIIRWWRELEASAMDRYLAGEITFQEQRRLRVTGLADRCGLGRWSDDMADTWFARYLERYEAEWRAFPDVLPALASLRRTSAGLLFGVVTNGDAAQQRRKLARVGLAGRLPYVIASSEVGAAKPDPAIFRAACSALRLPAAQVVYVGDRLGTDAEAAAGAGLHGVWLDRQAARPGPLSVPRVESLAELPSLVTSPPSAPGRHPRA</sequence>
<dbReference type="NCBIfam" id="TIGR01549">
    <property type="entry name" value="HAD-SF-IA-v1"/>
    <property type="match status" value="1"/>
</dbReference>
<dbReference type="RefSeq" id="WP_274041197.1">
    <property type="nucleotide sequence ID" value="NZ_JANCPR020000011.1"/>
</dbReference>
<proteinExistence type="predicted"/>
<dbReference type="GO" id="GO:0016787">
    <property type="term" value="F:hydrolase activity"/>
    <property type="evidence" value="ECO:0007669"/>
    <property type="project" value="UniProtKB-KW"/>
</dbReference>
<dbReference type="SFLD" id="SFLDS00003">
    <property type="entry name" value="Haloacid_Dehalogenase"/>
    <property type="match status" value="1"/>
</dbReference>
<dbReference type="InterPro" id="IPR006439">
    <property type="entry name" value="HAD-SF_hydro_IA"/>
</dbReference>
<comment type="cofactor">
    <cofactor evidence="1">
        <name>Mg(2+)</name>
        <dbReference type="ChEBI" id="CHEBI:18420"/>
    </cofactor>
</comment>
<dbReference type="SUPFAM" id="SSF56784">
    <property type="entry name" value="HAD-like"/>
    <property type="match status" value="1"/>
</dbReference>
<dbReference type="InterPro" id="IPR023214">
    <property type="entry name" value="HAD_sf"/>
</dbReference>
<dbReference type="EMBL" id="JANCPR020000011">
    <property type="protein sequence ID" value="MDJ1132995.1"/>
    <property type="molecule type" value="Genomic_DNA"/>
</dbReference>
<comment type="caution">
    <text evidence="4">The sequence shown here is derived from an EMBL/GenBank/DDBJ whole genome shotgun (WGS) entry which is preliminary data.</text>
</comment>